<name>A0A8S4SDY6_9NEOP</name>
<dbReference type="EMBL" id="CAKXAJ010026274">
    <property type="protein sequence ID" value="CAH2265172.1"/>
    <property type="molecule type" value="Genomic_DNA"/>
</dbReference>
<gene>
    <name evidence="1" type="primary">jg16828</name>
    <name evidence="1" type="ORF">PAEG_LOCUS24828</name>
</gene>
<comment type="caution">
    <text evidence="1">The sequence shown here is derived from an EMBL/GenBank/DDBJ whole genome shotgun (WGS) entry which is preliminary data.</text>
</comment>
<dbReference type="Proteomes" id="UP000838756">
    <property type="component" value="Unassembled WGS sequence"/>
</dbReference>
<protein>
    <submittedName>
        <fullName evidence="1">Jg16828 protein</fullName>
    </submittedName>
</protein>
<keyword evidence="2" id="KW-1185">Reference proteome</keyword>
<sequence>MEAGRTFQILAVRIRNEDAKRFLRVRYIDHVDPYGVSRLDGKKARMVKLEVVTVVTFNVFFTSKVNFKV</sequence>
<accession>A0A8S4SDY6</accession>
<evidence type="ECO:0000313" key="2">
    <source>
        <dbReference type="Proteomes" id="UP000838756"/>
    </source>
</evidence>
<proteinExistence type="predicted"/>
<dbReference type="AlphaFoldDB" id="A0A8S4SDY6"/>
<evidence type="ECO:0000313" key="1">
    <source>
        <dbReference type="EMBL" id="CAH2265172.1"/>
    </source>
</evidence>
<organism evidence="1 2">
    <name type="scientific">Pararge aegeria aegeria</name>
    <dbReference type="NCBI Taxonomy" id="348720"/>
    <lineage>
        <taxon>Eukaryota</taxon>
        <taxon>Metazoa</taxon>
        <taxon>Ecdysozoa</taxon>
        <taxon>Arthropoda</taxon>
        <taxon>Hexapoda</taxon>
        <taxon>Insecta</taxon>
        <taxon>Pterygota</taxon>
        <taxon>Neoptera</taxon>
        <taxon>Endopterygota</taxon>
        <taxon>Lepidoptera</taxon>
        <taxon>Glossata</taxon>
        <taxon>Ditrysia</taxon>
        <taxon>Papilionoidea</taxon>
        <taxon>Nymphalidae</taxon>
        <taxon>Satyrinae</taxon>
        <taxon>Satyrini</taxon>
        <taxon>Parargina</taxon>
        <taxon>Pararge</taxon>
    </lineage>
</organism>
<reference evidence="1" key="1">
    <citation type="submission" date="2022-03" db="EMBL/GenBank/DDBJ databases">
        <authorList>
            <person name="Lindestad O."/>
        </authorList>
    </citation>
    <scope>NUCLEOTIDE SEQUENCE</scope>
</reference>